<feature type="compositionally biased region" description="Polar residues" evidence="1">
    <location>
        <begin position="762"/>
        <end position="781"/>
    </location>
</feature>
<feature type="compositionally biased region" description="Polar residues" evidence="1">
    <location>
        <begin position="503"/>
        <end position="514"/>
    </location>
</feature>
<sequence length="1060" mass="113141">MDDLYGNAWGDPLNNYSSQPYPLPTWSTQVSSPKPQSPVEDDQNDPHVSDDEREDLTAETESRAGASDASWTADAIPWPVEENEGIFNSAWVSPKSVWSPAEQPQTTSAPGVSDDISHISLPLASPTLSEEPNEDYTTPSEQAQDTPVQSRAHSPDQFGTFESGTADATNSTEGGWGSPKYSRFDESVDPPNAWGQQDTAKAQDAEPVDEWEAARQMKEKVDRRVPPEVIASIIETFDQFSETMWQGRPSSDSQVQEEWLQNWRRGFDGVEGLNTVIDALLPEYTFAPRVPFAKSATAKEMNRSLRLTRHSSITRLSPMAHFMLSKGSSSDWEAAVKNRSDEIPDDMPIGWRIVERKEEASAPVEAKKRSSLFSSFWTRREGSTTSISSIPDTKAPPAQDSPTESSPTNSSFTAKRAATPPIVPLRTTSRSPSQSSEGQRSQSVSSNTPTKPPSVPPVITASFSASSTNTASSATSSPVDSITTTDGPAQSAVSRFLNRFSRPKSTASNSSIPLSSEDLDFLSDVPVVNGTSQIGDEDDDMPLWKQKAMMESKQGAVLPTPLTATPLRAGTPNRPPPQTVAEDDFDALFNAPIVQPQKIPLQTPSRPSSSVSQRGTFPPPSTPPQTETPRSFTIPLRPHTPSFPIVRMSAKSSTSSSGPVPFLIPPPPSTPSRSPTPQPSSRTVSPPIAASIPTLLPPPRLKPPEATLFDDDDDEFSDFLSSSQRPPVANGTKHPNAPSFSDPMKAIGLFDSSNSITSSTSQQPILHTSTGSTSSMASPVSDTADDAWGFGELEDSNSTAADSNHVSLIAGTPPTSTAVNQLSASQKWLSKPSPPPPPVPSKSGSSTPPSLTTSPLGPPPKPQPRQRLQPFNFPGPGKKQPPHSRSHSRRVSAEDHSHTIQLMNNASKRAAWPAPLSPLPEVLAPPPPPSSTVNSSITTPSSSKALLDINDDGPFSRAQEKSLPLNPAVSVIGPSEDGGGVSFSSTGSRGGGGFFSIPPPPGFTSRTSTAPPEPEQEQSLLDFGDFESPRTASIPKPTPPMGDKSGGGLSAQDLSFFEGF</sequence>
<reference evidence="2" key="2">
    <citation type="submission" date="2020-11" db="EMBL/GenBank/DDBJ databases">
        <authorList>
            <consortium name="DOE Joint Genome Institute"/>
            <person name="Kuo A."/>
            <person name="Miyauchi S."/>
            <person name="Kiss E."/>
            <person name="Drula E."/>
            <person name="Kohler A."/>
            <person name="Sanchez-Garcia M."/>
            <person name="Andreopoulos B."/>
            <person name="Barry K.W."/>
            <person name="Bonito G."/>
            <person name="Buee M."/>
            <person name="Carver A."/>
            <person name="Chen C."/>
            <person name="Cichocki N."/>
            <person name="Clum A."/>
            <person name="Culley D."/>
            <person name="Crous P.W."/>
            <person name="Fauchery L."/>
            <person name="Girlanda M."/>
            <person name="Hayes R."/>
            <person name="Keri Z."/>
            <person name="Labutti K."/>
            <person name="Lipzen A."/>
            <person name="Lombard V."/>
            <person name="Magnuson J."/>
            <person name="Maillard F."/>
            <person name="Morin E."/>
            <person name="Murat C."/>
            <person name="Nolan M."/>
            <person name="Ohm R."/>
            <person name="Pangilinan J."/>
            <person name="Pereira M."/>
            <person name="Perotto S."/>
            <person name="Peter M."/>
            <person name="Riley R."/>
            <person name="Sitrit Y."/>
            <person name="Stielow B."/>
            <person name="Szollosi G."/>
            <person name="Zifcakova L."/>
            <person name="Stursova M."/>
            <person name="Spatafora J.W."/>
            <person name="Tedersoo L."/>
            <person name="Vaario L.-M."/>
            <person name="Yamada A."/>
            <person name="Yan M."/>
            <person name="Wang P."/>
            <person name="Xu J."/>
            <person name="Bruns T."/>
            <person name="Baldrian P."/>
            <person name="Vilgalys R."/>
            <person name="Henrissat B."/>
            <person name="Grigoriev I.V."/>
            <person name="Hibbett D."/>
            <person name="Nagy L.G."/>
            <person name="Martin F.M."/>
        </authorList>
    </citation>
    <scope>NUCLEOTIDE SEQUENCE</scope>
    <source>
        <strain evidence="2">UH-Tt-Lm1</strain>
    </source>
</reference>
<feature type="compositionally biased region" description="Polar residues" evidence="1">
    <location>
        <begin position="478"/>
        <end position="493"/>
    </location>
</feature>
<evidence type="ECO:0000313" key="2">
    <source>
        <dbReference type="EMBL" id="KAF9784995.1"/>
    </source>
</evidence>
<feature type="region of interest" description="Disordered" evidence="1">
    <location>
        <begin position="95"/>
        <end position="208"/>
    </location>
</feature>
<protein>
    <submittedName>
        <fullName evidence="2">Uncharacterized protein</fullName>
    </submittedName>
</protein>
<accession>A0A9P6HDL7</accession>
<feature type="region of interest" description="Disordered" evidence="1">
    <location>
        <begin position="549"/>
        <end position="1060"/>
    </location>
</feature>
<feature type="compositionally biased region" description="Pro residues" evidence="1">
    <location>
        <begin position="915"/>
        <end position="930"/>
    </location>
</feature>
<feature type="compositionally biased region" description="Basic residues" evidence="1">
    <location>
        <begin position="880"/>
        <end position="890"/>
    </location>
</feature>
<feature type="compositionally biased region" description="Polar residues" evidence="1">
    <location>
        <begin position="160"/>
        <end position="173"/>
    </location>
</feature>
<feature type="region of interest" description="Disordered" evidence="1">
    <location>
        <begin position="383"/>
        <end position="516"/>
    </location>
</feature>
<feature type="compositionally biased region" description="Polar residues" evidence="1">
    <location>
        <begin position="600"/>
        <end position="615"/>
    </location>
</feature>
<evidence type="ECO:0000256" key="1">
    <source>
        <dbReference type="SAM" id="MobiDB-lite"/>
    </source>
</evidence>
<feature type="compositionally biased region" description="Polar residues" evidence="1">
    <location>
        <begin position="14"/>
        <end position="34"/>
    </location>
</feature>
<feature type="compositionally biased region" description="Low complexity" evidence="1">
    <location>
        <begin position="460"/>
        <end position="477"/>
    </location>
</feature>
<organism evidence="2 3">
    <name type="scientific">Thelephora terrestris</name>
    <dbReference type="NCBI Taxonomy" id="56493"/>
    <lineage>
        <taxon>Eukaryota</taxon>
        <taxon>Fungi</taxon>
        <taxon>Dikarya</taxon>
        <taxon>Basidiomycota</taxon>
        <taxon>Agaricomycotina</taxon>
        <taxon>Agaricomycetes</taxon>
        <taxon>Thelephorales</taxon>
        <taxon>Thelephoraceae</taxon>
        <taxon>Thelephora</taxon>
    </lineage>
</organism>
<gene>
    <name evidence="2" type="ORF">BJ322DRAFT_801842</name>
</gene>
<dbReference type="EMBL" id="WIUZ02000007">
    <property type="protein sequence ID" value="KAF9784995.1"/>
    <property type="molecule type" value="Genomic_DNA"/>
</dbReference>
<keyword evidence="3" id="KW-1185">Reference proteome</keyword>
<feature type="compositionally biased region" description="Polar residues" evidence="1">
    <location>
        <begin position="126"/>
        <end position="152"/>
    </location>
</feature>
<dbReference type="AlphaFoldDB" id="A0A9P6HDL7"/>
<feature type="compositionally biased region" description="Low complexity" evidence="1">
    <location>
        <begin position="931"/>
        <end position="943"/>
    </location>
</feature>
<feature type="compositionally biased region" description="Low complexity" evidence="1">
    <location>
        <begin position="429"/>
        <end position="446"/>
    </location>
</feature>
<feature type="compositionally biased region" description="Polar residues" evidence="1">
    <location>
        <begin position="400"/>
        <end position="413"/>
    </location>
</feature>
<feature type="compositionally biased region" description="Acidic residues" evidence="1">
    <location>
        <begin position="708"/>
        <end position="717"/>
    </location>
</feature>
<comment type="caution">
    <text evidence="2">The sequence shown here is derived from an EMBL/GenBank/DDBJ whole genome shotgun (WGS) entry which is preliminary data.</text>
</comment>
<dbReference type="OrthoDB" id="3262497at2759"/>
<feature type="compositionally biased region" description="Low complexity" evidence="1">
    <location>
        <begin position="841"/>
        <end position="855"/>
    </location>
</feature>
<name>A0A9P6HDL7_9AGAM</name>
<proteinExistence type="predicted"/>
<feature type="compositionally biased region" description="Polar residues" evidence="1">
    <location>
        <begin position="813"/>
        <end position="828"/>
    </location>
</feature>
<feature type="compositionally biased region" description="Low complexity" evidence="1">
    <location>
        <begin position="752"/>
        <end position="761"/>
    </location>
</feature>
<reference evidence="2" key="1">
    <citation type="journal article" date="2020" name="Nat. Commun.">
        <title>Large-scale genome sequencing of mycorrhizal fungi provides insights into the early evolution of symbiotic traits.</title>
        <authorList>
            <person name="Miyauchi S."/>
            <person name="Kiss E."/>
            <person name="Kuo A."/>
            <person name="Drula E."/>
            <person name="Kohler A."/>
            <person name="Sanchez-Garcia M."/>
            <person name="Morin E."/>
            <person name="Andreopoulos B."/>
            <person name="Barry K.W."/>
            <person name="Bonito G."/>
            <person name="Buee M."/>
            <person name="Carver A."/>
            <person name="Chen C."/>
            <person name="Cichocki N."/>
            <person name="Clum A."/>
            <person name="Culley D."/>
            <person name="Crous P.W."/>
            <person name="Fauchery L."/>
            <person name="Girlanda M."/>
            <person name="Hayes R.D."/>
            <person name="Keri Z."/>
            <person name="LaButti K."/>
            <person name="Lipzen A."/>
            <person name="Lombard V."/>
            <person name="Magnuson J."/>
            <person name="Maillard F."/>
            <person name="Murat C."/>
            <person name="Nolan M."/>
            <person name="Ohm R.A."/>
            <person name="Pangilinan J."/>
            <person name="Pereira M.F."/>
            <person name="Perotto S."/>
            <person name="Peter M."/>
            <person name="Pfister S."/>
            <person name="Riley R."/>
            <person name="Sitrit Y."/>
            <person name="Stielow J.B."/>
            <person name="Szollosi G."/>
            <person name="Zifcakova L."/>
            <person name="Stursova M."/>
            <person name="Spatafora J.W."/>
            <person name="Tedersoo L."/>
            <person name="Vaario L.M."/>
            <person name="Yamada A."/>
            <person name="Yan M."/>
            <person name="Wang P."/>
            <person name="Xu J."/>
            <person name="Bruns T."/>
            <person name="Baldrian P."/>
            <person name="Vilgalys R."/>
            <person name="Dunand C."/>
            <person name="Henrissat B."/>
            <person name="Grigoriev I.V."/>
            <person name="Hibbett D."/>
            <person name="Nagy L.G."/>
            <person name="Martin F.M."/>
        </authorList>
    </citation>
    <scope>NUCLEOTIDE SEQUENCE</scope>
    <source>
        <strain evidence="2">UH-Tt-Lm1</strain>
    </source>
</reference>
<feature type="region of interest" description="Disordered" evidence="1">
    <location>
        <begin position="1"/>
        <end position="77"/>
    </location>
</feature>
<feature type="compositionally biased region" description="Polar residues" evidence="1">
    <location>
        <begin position="796"/>
        <end position="806"/>
    </location>
</feature>
<dbReference type="Proteomes" id="UP000736335">
    <property type="component" value="Unassembled WGS sequence"/>
</dbReference>
<feature type="compositionally biased region" description="Pro residues" evidence="1">
    <location>
        <begin position="662"/>
        <end position="678"/>
    </location>
</feature>
<evidence type="ECO:0000313" key="3">
    <source>
        <dbReference type="Proteomes" id="UP000736335"/>
    </source>
</evidence>